<keyword evidence="2" id="KW-0813">Transport</keyword>
<organism evidence="6 7">
    <name type="scientific">Aspergillus keveii</name>
    <dbReference type="NCBI Taxonomy" id="714993"/>
    <lineage>
        <taxon>Eukaryota</taxon>
        <taxon>Fungi</taxon>
        <taxon>Dikarya</taxon>
        <taxon>Ascomycota</taxon>
        <taxon>Pezizomycotina</taxon>
        <taxon>Eurotiomycetes</taxon>
        <taxon>Eurotiomycetidae</taxon>
        <taxon>Eurotiales</taxon>
        <taxon>Aspergillaceae</taxon>
        <taxon>Aspergillus</taxon>
        <taxon>Aspergillus subgen. Nidulantes</taxon>
    </lineage>
</organism>
<dbReference type="PANTHER" id="PTHR10698">
    <property type="entry name" value="V-TYPE PROTON ATPASE SUBUNIT H"/>
    <property type="match status" value="1"/>
</dbReference>
<dbReference type="InterPro" id="IPR011987">
    <property type="entry name" value="ATPase_V1-cplx_hsu_C"/>
</dbReference>
<keyword evidence="4" id="KW-0406">Ion transport</keyword>
<dbReference type="Pfam" id="PF11698">
    <property type="entry name" value="V-ATPase_H_C"/>
    <property type="match status" value="1"/>
</dbReference>
<sequence length="883" mass="97530">MSAVSLEPPTYLNSLQNNIRARPIPWDGAVRAGNITDEHLKKIKAVDKVRKEQRRQTIDGDIPGYVSLLAGGSAGKSVLEAAARRSDIVQYILVLAADLINDAPSLSSALIAHPSPYKPFLPLLRQSTNAEDPIPLLTSTFLTNLVSTSITTSSKSTSQDEEALPQLYSYLSTLTQHQDSGLQDIGVQGLSALLRSSKSRQIFWAQRKDTVDPLIEILRAAAGAKDSSSSTLAGSTRTADVGIAGGVGLQLLYRVLLVLWQLSFEGELIGEDLQADHEIIQLYSHLLRLSPKEKTTRLLLATLKNLLSSNRTSLLPVAVFVRLPALLSNLSGRHLTDPDLLEDLKYLSEILDEYTKTQTTFDQYAAELQSGHLRWSPPHRNPTFWKENARRILDESNGALPKKLAEIISKAWENDKQVLAIACNDVGHLVKELPERRAQLEKLGLKTRVMELMADKDESFIYTTANASPTTETVPATPAIITLPKSVDPFTSLDTKQKSLLHHFLSDASQITACHSGMQQEICRMLVPMALQTPSLLYATMALSAIHIEALHNQSENVKSAPDIARLMAMSLEHFRKELQSPGTRGTDALLATARTLCLAEIHSGAIQPNSWRAHIEGAQALMVAVRNKGGSSPSSSEGFRRYLDRWYRSIVSLTALTGNGPPIGGLECQTIAKAVSTTTETPDYLDDYWGFTVSLSAVFRGIGAAAWQTPPDQVADDAEVTELESSVRQLIDRGAEVPPTFYPGVVEGLSTDHILRFTLCNEAFQHSALIQIERRLRRLPATSPSVQRSVKKIIECSEHIGPSPGLSPWTMLTTPLFIAGCEAQGEDRDRVRKLLSSLHDTIRVPNVLQSLKFLEQYWAHQLDENESWNRFLDRMRFDFIPY</sequence>
<evidence type="ECO:0000259" key="5">
    <source>
        <dbReference type="Pfam" id="PF11698"/>
    </source>
</evidence>
<name>A0ABR4G0J9_9EURO</name>
<proteinExistence type="inferred from homology"/>
<dbReference type="InterPro" id="IPR038497">
    <property type="entry name" value="ATPase_V1-cplx_hsu_C_sf"/>
</dbReference>
<dbReference type="Pfam" id="PF03224">
    <property type="entry name" value="V-ATPase_H_N"/>
    <property type="match status" value="1"/>
</dbReference>
<evidence type="ECO:0000313" key="6">
    <source>
        <dbReference type="EMBL" id="KAL2789045.1"/>
    </source>
</evidence>
<keyword evidence="3" id="KW-0375">Hydrogen ion transport</keyword>
<dbReference type="InterPro" id="IPR004908">
    <property type="entry name" value="ATPase_V1-cplx_hsu"/>
</dbReference>
<dbReference type="InterPro" id="IPR011989">
    <property type="entry name" value="ARM-like"/>
</dbReference>
<dbReference type="PANTHER" id="PTHR10698:SF0">
    <property type="entry name" value="V-TYPE PROTON ATPASE SUBUNIT H"/>
    <property type="match status" value="1"/>
</dbReference>
<evidence type="ECO:0000313" key="7">
    <source>
        <dbReference type="Proteomes" id="UP001610563"/>
    </source>
</evidence>
<dbReference type="Gene3D" id="1.25.40.150">
    <property type="entry name" value="V-type ATPase, subunit H, C-terminal domain"/>
    <property type="match status" value="1"/>
</dbReference>
<feature type="domain" description="ATPase V1 complex subunit H C-terminal" evidence="5">
    <location>
        <begin position="358"/>
        <end position="460"/>
    </location>
</feature>
<evidence type="ECO:0000256" key="4">
    <source>
        <dbReference type="ARBA" id="ARBA00023065"/>
    </source>
</evidence>
<dbReference type="EMBL" id="JBFTWV010000070">
    <property type="protein sequence ID" value="KAL2789045.1"/>
    <property type="molecule type" value="Genomic_DNA"/>
</dbReference>
<evidence type="ECO:0000256" key="1">
    <source>
        <dbReference type="ARBA" id="ARBA00008613"/>
    </source>
</evidence>
<comment type="caution">
    <text evidence="6">The sequence shown here is derived from an EMBL/GenBank/DDBJ whole genome shotgun (WGS) entry which is preliminary data.</text>
</comment>
<keyword evidence="7" id="KW-1185">Reference proteome</keyword>
<dbReference type="InterPro" id="IPR016024">
    <property type="entry name" value="ARM-type_fold"/>
</dbReference>
<accession>A0ABR4G0J9</accession>
<dbReference type="Pfam" id="PF11951">
    <property type="entry name" value="Fungal_trans_2"/>
    <property type="match status" value="1"/>
</dbReference>
<gene>
    <name evidence="6" type="ORF">BJX66DRAFT_326727</name>
</gene>
<dbReference type="InterPro" id="IPR021858">
    <property type="entry name" value="Fun_TF"/>
</dbReference>
<reference evidence="6 7" key="1">
    <citation type="submission" date="2024-07" db="EMBL/GenBank/DDBJ databases">
        <title>Section-level genome sequencing and comparative genomics of Aspergillus sections Usti and Cavernicolus.</title>
        <authorList>
            <consortium name="Lawrence Berkeley National Laboratory"/>
            <person name="Nybo J.L."/>
            <person name="Vesth T.C."/>
            <person name="Theobald S."/>
            <person name="Frisvad J.C."/>
            <person name="Larsen T.O."/>
            <person name="Kjaerboelling I."/>
            <person name="Rothschild-Mancinelli K."/>
            <person name="Lyhne E.K."/>
            <person name="Kogle M.E."/>
            <person name="Barry K."/>
            <person name="Clum A."/>
            <person name="Na H."/>
            <person name="Ledsgaard L."/>
            <person name="Lin J."/>
            <person name="Lipzen A."/>
            <person name="Kuo A."/>
            <person name="Riley R."/>
            <person name="Mondo S."/>
            <person name="Labutti K."/>
            <person name="Haridas S."/>
            <person name="Pangalinan J."/>
            <person name="Salamov A.A."/>
            <person name="Simmons B.A."/>
            <person name="Magnuson J.K."/>
            <person name="Chen J."/>
            <person name="Drula E."/>
            <person name="Henrissat B."/>
            <person name="Wiebenga A."/>
            <person name="Lubbers R.J."/>
            <person name="Gomes A.C."/>
            <person name="Makela M.R."/>
            <person name="Stajich J."/>
            <person name="Grigoriev I.V."/>
            <person name="Mortensen U.H."/>
            <person name="De Vries R.P."/>
            <person name="Baker S.E."/>
            <person name="Andersen M.R."/>
        </authorList>
    </citation>
    <scope>NUCLEOTIDE SEQUENCE [LARGE SCALE GENOMIC DNA]</scope>
    <source>
        <strain evidence="6 7">CBS 209.92</strain>
    </source>
</reference>
<dbReference type="Gene3D" id="1.25.10.10">
    <property type="entry name" value="Leucine-rich Repeat Variant"/>
    <property type="match status" value="1"/>
</dbReference>
<evidence type="ECO:0000256" key="2">
    <source>
        <dbReference type="ARBA" id="ARBA00022448"/>
    </source>
</evidence>
<comment type="similarity">
    <text evidence="1">Belongs to the V-ATPase H subunit family.</text>
</comment>
<protein>
    <submittedName>
        <fullName evidence="6">Armadillo-type protein</fullName>
    </submittedName>
</protein>
<dbReference type="Proteomes" id="UP001610563">
    <property type="component" value="Unassembled WGS sequence"/>
</dbReference>
<evidence type="ECO:0000256" key="3">
    <source>
        <dbReference type="ARBA" id="ARBA00022781"/>
    </source>
</evidence>
<dbReference type="SUPFAM" id="SSF48371">
    <property type="entry name" value="ARM repeat"/>
    <property type="match status" value="1"/>
</dbReference>